<dbReference type="EMBL" id="QOQW01000001">
    <property type="protein sequence ID" value="RCK81679.1"/>
    <property type="molecule type" value="Genomic_DNA"/>
</dbReference>
<feature type="compositionally biased region" description="Basic and acidic residues" evidence="14">
    <location>
        <begin position="77"/>
        <end position="88"/>
    </location>
</feature>
<evidence type="ECO:0000256" key="12">
    <source>
        <dbReference type="HAMAP-Rule" id="MF_01398"/>
    </source>
</evidence>
<dbReference type="HAMAP" id="MF_01398">
    <property type="entry name" value="ATP_synth_b_bprime"/>
    <property type="match status" value="1"/>
</dbReference>
<evidence type="ECO:0000256" key="11">
    <source>
        <dbReference type="ARBA" id="ARBA00037847"/>
    </source>
</evidence>
<organism evidence="15 16">
    <name type="scientific">Candidatus Ozemobacter sibiricus</name>
    <dbReference type="NCBI Taxonomy" id="2268124"/>
    <lineage>
        <taxon>Bacteria</taxon>
        <taxon>Candidatus Ozemobacteria</taxon>
        <taxon>Candidatus Ozemobacterales</taxon>
        <taxon>Candidatus Ozemobacteraceae</taxon>
        <taxon>Candidatus Ozemobacter</taxon>
    </lineage>
</organism>
<feature type="compositionally biased region" description="Basic and acidic residues" evidence="14">
    <location>
        <begin position="59"/>
        <end position="68"/>
    </location>
</feature>
<keyword evidence="9 12" id="KW-0066">ATP synthesis</keyword>
<dbReference type="InterPro" id="IPR002146">
    <property type="entry name" value="ATP_synth_b/b'su_bac/chlpt"/>
</dbReference>
<feature type="region of interest" description="Disordered" evidence="14">
    <location>
        <begin position="58"/>
        <end position="88"/>
    </location>
</feature>
<keyword evidence="12" id="KW-1003">Cell membrane</keyword>
<evidence type="ECO:0000313" key="16">
    <source>
        <dbReference type="Proteomes" id="UP000252355"/>
    </source>
</evidence>
<feature type="coiled-coil region" evidence="13">
    <location>
        <begin position="129"/>
        <end position="203"/>
    </location>
</feature>
<evidence type="ECO:0000256" key="2">
    <source>
        <dbReference type="ARBA" id="ARBA00022448"/>
    </source>
</evidence>
<keyword evidence="8 12" id="KW-0472">Membrane</keyword>
<dbReference type="GO" id="GO:0012505">
    <property type="term" value="C:endomembrane system"/>
    <property type="evidence" value="ECO:0007669"/>
    <property type="project" value="UniProtKB-SubCell"/>
</dbReference>
<keyword evidence="6 12" id="KW-1133">Transmembrane helix</keyword>
<dbReference type="GO" id="GO:0046961">
    <property type="term" value="F:proton-transporting ATPase activity, rotational mechanism"/>
    <property type="evidence" value="ECO:0007669"/>
    <property type="project" value="TreeGrafter"/>
</dbReference>
<dbReference type="GO" id="GO:0045259">
    <property type="term" value="C:proton-transporting ATP synthase complex"/>
    <property type="evidence" value="ECO:0007669"/>
    <property type="project" value="UniProtKB-KW"/>
</dbReference>
<evidence type="ECO:0000256" key="5">
    <source>
        <dbReference type="ARBA" id="ARBA00022781"/>
    </source>
</evidence>
<keyword evidence="5 12" id="KW-0375">Hydrogen ion transport</keyword>
<evidence type="ECO:0000313" key="15">
    <source>
        <dbReference type="EMBL" id="RCK81679.1"/>
    </source>
</evidence>
<comment type="function">
    <text evidence="12">Component of the F(0) channel, it forms part of the peripheral stalk, linking F(1) to F(0).</text>
</comment>
<dbReference type="PANTHER" id="PTHR33445:SF2">
    <property type="entry name" value="ATP SYNTHASE SUBUNIT B', CHLOROPLASTIC"/>
    <property type="match status" value="1"/>
</dbReference>
<evidence type="ECO:0000256" key="9">
    <source>
        <dbReference type="ARBA" id="ARBA00023310"/>
    </source>
</evidence>
<keyword evidence="3 12" id="KW-0138">CF(0)</keyword>
<accession>A0A367ZVD9</accession>
<comment type="subcellular location">
    <subcellularLocation>
        <location evidence="12">Cell membrane</location>
        <topology evidence="12">Single-pass membrane protein</topology>
    </subcellularLocation>
    <subcellularLocation>
        <location evidence="11">Endomembrane system</location>
        <topology evidence="11">Single-pass membrane protein</topology>
    </subcellularLocation>
</comment>
<dbReference type="InterPro" id="IPR050059">
    <property type="entry name" value="ATP_synthase_B_chain"/>
</dbReference>
<gene>
    <name evidence="12" type="primary">atpF</name>
    <name evidence="15" type="ORF">OZSIB_0813</name>
</gene>
<dbReference type="Proteomes" id="UP000252355">
    <property type="component" value="Unassembled WGS sequence"/>
</dbReference>
<comment type="similarity">
    <text evidence="1 12">Belongs to the ATPase B chain family.</text>
</comment>
<dbReference type="GO" id="GO:0046933">
    <property type="term" value="F:proton-transporting ATP synthase activity, rotational mechanism"/>
    <property type="evidence" value="ECO:0007669"/>
    <property type="project" value="UniProtKB-UniRule"/>
</dbReference>
<dbReference type="PANTHER" id="PTHR33445">
    <property type="entry name" value="ATP SYNTHASE SUBUNIT B', CHLOROPLASTIC"/>
    <property type="match status" value="1"/>
</dbReference>
<sequence length="258" mass="28131">MLMLTTSAAVIAEAADSPAEAAFPKPASLSAEASAFGSPSVATGAPEAVTVPTATLRHAQSDPEHPRGEAPATHGPAEPEHSGGKHEEPGLFSFDPVVLVSQFINFFVLLFLLRRFFFGPIGEIIEARRDKVTGELEQAARRRAEAEALAQEYQAKLASFEQTCYQLRQAAIIEGQKARDTIIAEAQARAAALEEQARREIALERERTWAGLKEKMVDLTMRAAEKVIEASLDDKLHHDLIRRTIDQLDASGQHRQAS</sequence>
<evidence type="ECO:0000256" key="14">
    <source>
        <dbReference type="SAM" id="MobiDB-lite"/>
    </source>
</evidence>
<evidence type="ECO:0000256" key="7">
    <source>
        <dbReference type="ARBA" id="ARBA00023065"/>
    </source>
</evidence>
<keyword evidence="13" id="KW-0175">Coiled coil</keyword>
<comment type="subunit">
    <text evidence="12">F-type ATPases have 2 components, F(1) - the catalytic core - and F(0) - the membrane proton channel. F(1) has five subunits: alpha(3), beta(3), gamma(1), delta(1), epsilon(1). F(0) has three main subunits: a(1), b(2) and c(10-14). The alpha and beta chains form an alternating ring which encloses part of the gamma chain. F(1) is attached to F(0) by a central stalk formed by the gamma and epsilon chains, while a peripheral stalk is formed by the delta and b chains.</text>
</comment>
<dbReference type="NCBIfam" id="TIGR01144">
    <property type="entry name" value="ATP_synt_b"/>
    <property type="match status" value="1"/>
</dbReference>
<dbReference type="Pfam" id="PF00430">
    <property type="entry name" value="ATP-synt_B"/>
    <property type="match status" value="1"/>
</dbReference>
<keyword evidence="4 12" id="KW-0812">Transmembrane</keyword>
<evidence type="ECO:0000256" key="10">
    <source>
        <dbReference type="ARBA" id="ARBA00025198"/>
    </source>
</evidence>
<evidence type="ECO:0000256" key="8">
    <source>
        <dbReference type="ARBA" id="ARBA00023136"/>
    </source>
</evidence>
<evidence type="ECO:0000256" key="3">
    <source>
        <dbReference type="ARBA" id="ARBA00022547"/>
    </source>
</evidence>
<comment type="function">
    <text evidence="10 12">F(1)F(0) ATP synthase produces ATP from ADP in the presence of a proton or sodium gradient. F-type ATPases consist of two structural domains, F(1) containing the extramembraneous catalytic core and F(0) containing the membrane proton channel, linked together by a central stalk and a peripheral stalk. During catalysis, ATP synthesis in the catalytic domain of F(1) is coupled via a rotary mechanism of the central stalk subunits to proton translocation.</text>
</comment>
<proteinExistence type="inferred from homology"/>
<dbReference type="InterPro" id="IPR005864">
    <property type="entry name" value="ATP_synth_F0_bsu_bac"/>
</dbReference>
<dbReference type="AlphaFoldDB" id="A0A367ZVD9"/>
<name>A0A367ZVD9_9BACT</name>
<evidence type="ECO:0000256" key="4">
    <source>
        <dbReference type="ARBA" id="ARBA00022692"/>
    </source>
</evidence>
<keyword evidence="2 12" id="KW-0813">Transport</keyword>
<dbReference type="GO" id="GO:0005886">
    <property type="term" value="C:plasma membrane"/>
    <property type="evidence" value="ECO:0007669"/>
    <property type="project" value="UniProtKB-SubCell"/>
</dbReference>
<protein>
    <recommendedName>
        <fullName evidence="12">ATP synthase subunit b</fullName>
    </recommendedName>
    <alternativeName>
        <fullName evidence="12">ATP synthase F(0) sector subunit b</fullName>
    </alternativeName>
    <alternativeName>
        <fullName evidence="12">ATPase subunit I</fullName>
    </alternativeName>
    <alternativeName>
        <fullName evidence="12">F-type ATPase subunit b</fullName>
        <shortName evidence="12">F-ATPase subunit b</shortName>
    </alternativeName>
</protein>
<reference evidence="15 16" key="1">
    <citation type="submission" date="2018-05" db="EMBL/GenBank/DDBJ databases">
        <title>A metagenomic window into the 2 km-deep terrestrial subsurface aquifer revealed taxonomically and functionally diverse microbial community comprising novel uncultured bacterial lineages.</title>
        <authorList>
            <person name="Kadnikov V.V."/>
            <person name="Mardanov A.V."/>
            <person name="Beletsky A.V."/>
            <person name="Banks D."/>
            <person name="Pimenov N.V."/>
            <person name="Frank Y.A."/>
            <person name="Karnachuk O.V."/>
            <person name="Ravin N.V."/>
        </authorList>
    </citation>
    <scope>NUCLEOTIDE SEQUENCE [LARGE SCALE GENOMIC DNA]</scope>
    <source>
        <strain evidence="15">BY5</strain>
    </source>
</reference>
<dbReference type="CDD" id="cd06503">
    <property type="entry name" value="ATP-synt_Fo_b"/>
    <property type="match status" value="1"/>
</dbReference>
<evidence type="ECO:0000256" key="13">
    <source>
        <dbReference type="SAM" id="Coils"/>
    </source>
</evidence>
<evidence type="ECO:0000256" key="1">
    <source>
        <dbReference type="ARBA" id="ARBA00005513"/>
    </source>
</evidence>
<evidence type="ECO:0000256" key="6">
    <source>
        <dbReference type="ARBA" id="ARBA00022989"/>
    </source>
</evidence>
<comment type="caution">
    <text evidence="15">The sequence shown here is derived from an EMBL/GenBank/DDBJ whole genome shotgun (WGS) entry which is preliminary data.</text>
</comment>
<keyword evidence="7 12" id="KW-0406">Ion transport</keyword>